<feature type="region of interest" description="Disordered" evidence="1">
    <location>
        <begin position="52"/>
        <end position="87"/>
    </location>
</feature>
<keyword evidence="3" id="KW-1185">Reference proteome</keyword>
<gene>
    <name evidence="2" type="ORF">T265_04480</name>
</gene>
<dbReference type="KEGG" id="ovi:T265_04480"/>
<protein>
    <submittedName>
        <fullName evidence="2">Uncharacterized protein</fullName>
    </submittedName>
</protein>
<name>A0A074ZSJ0_OPIVI</name>
<proteinExistence type="predicted"/>
<accession>A0A074ZSJ0</accession>
<dbReference type="AlphaFoldDB" id="A0A074ZSJ0"/>
<evidence type="ECO:0000313" key="2">
    <source>
        <dbReference type="EMBL" id="KER28792.1"/>
    </source>
</evidence>
<dbReference type="Proteomes" id="UP000054324">
    <property type="component" value="Unassembled WGS sequence"/>
</dbReference>
<reference evidence="2 3" key="1">
    <citation type="submission" date="2013-11" db="EMBL/GenBank/DDBJ databases">
        <title>Opisthorchis viverrini - life in the bile duct.</title>
        <authorList>
            <person name="Young N.D."/>
            <person name="Nagarajan N."/>
            <person name="Lin S.J."/>
            <person name="Korhonen P.K."/>
            <person name="Jex A.R."/>
            <person name="Hall R.S."/>
            <person name="Safavi-Hemami H."/>
            <person name="Kaewkong W."/>
            <person name="Bertrand D."/>
            <person name="Gao S."/>
            <person name="Seet Q."/>
            <person name="Wongkham S."/>
            <person name="Teh B.T."/>
            <person name="Wongkham C."/>
            <person name="Intapan P.M."/>
            <person name="Maleewong W."/>
            <person name="Yang X."/>
            <person name="Hu M."/>
            <person name="Wang Z."/>
            <person name="Hofmann A."/>
            <person name="Sternberg P.W."/>
            <person name="Tan P."/>
            <person name="Wang J."/>
            <person name="Gasser R.B."/>
        </authorList>
    </citation>
    <scope>NUCLEOTIDE SEQUENCE [LARGE SCALE GENOMIC DNA]</scope>
</reference>
<organism evidence="2 3">
    <name type="scientific">Opisthorchis viverrini</name>
    <name type="common">Southeast Asian liver fluke</name>
    <dbReference type="NCBI Taxonomy" id="6198"/>
    <lineage>
        <taxon>Eukaryota</taxon>
        <taxon>Metazoa</taxon>
        <taxon>Spiralia</taxon>
        <taxon>Lophotrochozoa</taxon>
        <taxon>Platyhelminthes</taxon>
        <taxon>Trematoda</taxon>
        <taxon>Digenea</taxon>
        <taxon>Opisthorchiida</taxon>
        <taxon>Opisthorchiata</taxon>
        <taxon>Opisthorchiidae</taxon>
        <taxon>Opisthorchis</taxon>
    </lineage>
</organism>
<dbReference type="GeneID" id="20318662"/>
<dbReference type="RefSeq" id="XP_009167493.1">
    <property type="nucleotide sequence ID" value="XM_009169229.1"/>
</dbReference>
<feature type="compositionally biased region" description="Polar residues" evidence="1">
    <location>
        <begin position="1"/>
        <end position="15"/>
    </location>
</feature>
<evidence type="ECO:0000313" key="3">
    <source>
        <dbReference type="Proteomes" id="UP000054324"/>
    </source>
</evidence>
<dbReference type="EMBL" id="KL596692">
    <property type="protein sequence ID" value="KER28792.1"/>
    <property type="molecule type" value="Genomic_DNA"/>
</dbReference>
<dbReference type="CTD" id="20318662"/>
<evidence type="ECO:0000256" key="1">
    <source>
        <dbReference type="SAM" id="MobiDB-lite"/>
    </source>
</evidence>
<feature type="region of interest" description="Disordered" evidence="1">
    <location>
        <begin position="1"/>
        <end position="28"/>
    </location>
</feature>
<sequence>MGTGVLSTRGQTGLLSWQAGPDAPAPPHSTGQLLVPTATGHLALAEPLRRTGPTAIGGATLRPAPGKRDPMTTAGRRRTRSGSDACMNEPSACLEPVSNQDLWVLDEIHIASVQISHCKLLSADTPMTTLCGRYFHFRGGSVVHIDTLLVSESKQP</sequence>